<keyword evidence="2" id="KW-1185">Reference proteome</keyword>
<dbReference type="InterPro" id="IPR011011">
    <property type="entry name" value="Znf_FYVE_PHD"/>
</dbReference>
<dbReference type="InterPro" id="IPR013083">
    <property type="entry name" value="Znf_RING/FYVE/PHD"/>
</dbReference>
<evidence type="ECO:0000313" key="1">
    <source>
        <dbReference type="EMBL" id="CAG9565955.1"/>
    </source>
</evidence>
<dbReference type="EMBL" id="CAKASE010000055">
    <property type="protein sequence ID" value="CAG9565955.1"/>
    <property type="molecule type" value="Genomic_DNA"/>
</dbReference>
<dbReference type="Gene3D" id="3.30.40.10">
    <property type="entry name" value="Zinc/RING finger domain, C3HC4 (zinc finger)"/>
    <property type="match status" value="1"/>
</dbReference>
<reference evidence="1" key="1">
    <citation type="submission" date="2021-09" db="EMBL/GenBank/DDBJ databases">
        <authorList>
            <person name="Martin H S."/>
        </authorList>
    </citation>
    <scope>NUCLEOTIDE SEQUENCE</scope>
</reference>
<dbReference type="Proteomes" id="UP000789524">
    <property type="component" value="Unassembled WGS sequence"/>
</dbReference>
<sequence length="209" mass="24280">MHCSRCFDKYHYGCLNISTTKFDIFSSEFKAKWICPSCRCKEPKRDNINTPIRPTSTLSNAQVYENVTLRTKSKSSSNCSCISADSIREIIRDELRSALNSQLLEIKNQISVFDQSLSFLSNEYDTIKKDMETQKKYLADLHKENEMLRTSTRDISLRLRQIDQQSRACNIEIQCVPEHRSENIVKLVQQLGKTINCPIKDEDVYYSSR</sequence>
<proteinExistence type="predicted"/>
<name>A0A8J2QME8_9NEOP</name>
<gene>
    <name evidence="1" type="ORF">DCHRY22_LOCUS6696</name>
</gene>
<dbReference type="CDD" id="cd15489">
    <property type="entry name" value="PHD_SF"/>
    <property type="match status" value="1"/>
</dbReference>
<organism evidence="1 2">
    <name type="scientific">Danaus chrysippus</name>
    <name type="common">African queen</name>
    <dbReference type="NCBI Taxonomy" id="151541"/>
    <lineage>
        <taxon>Eukaryota</taxon>
        <taxon>Metazoa</taxon>
        <taxon>Ecdysozoa</taxon>
        <taxon>Arthropoda</taxon>
        <taxon>Hexapoda</taxon>
        <taxon>Insecta</taxon>
        <taxon>Pterygota</taxon>
        <taxon>Neoptera</taxon>
        <taxon>Endopterygota</taxon>
        <taxon>Lepidoptera</taxon>
        <taxon>Glossata</taxon>
        <taxon>Ditrysia</taxon>
        <taxon>Papilionoidea</taxon>
        <taxon>Nymphalidae</taxon>
        <taxon>Danainae</taxon>
        <taxon>Danaini</taxon>
        <taxon>Danaina</taxon>
        <taxon>Danaus</taxon>
        <taxon>Anosia</taxon>
    </lineage>
</organism>
<accession>A0A8J2QME8</accession>
<dbReference type="OrthoDB" id="7471137at2759"/>
<protein>
    <submittedName>
        <fullName evidence="1">(African queen) hypothetical protein</fullName>
    </submittedName>
</protein>
<evidence type="ECO:0000313" key="2">
    <source>
        <dbReference type="Proteomes" id="UP000789524"/>
    </source>
</evidence>
<comment type="caution">
    <text evidence="1">The sequence shown here is derived from an EMBL/GenBank/DDBJ whole genome shotgun (WGS) entry which is preliminary data.</text>
</comment>
<dbReference type="SUPFAM" id="SSF57903">
    <property type="entry name" value="FYVE/PHD zinc finger"/>
    <property type="match status" value="1"/>
</dbReference>
<dbReference type="AlphaFoldDB" id="A0A8J2QME8"/>